<proteinExistence type="predicted"/>
<accession>A0A0J6HKU7</accession>
<organism evidence="2 3">
    <name type="scientific">Pseudomonas lini</name>
    <dbReference type="NCBI Taxonomy" id="163011"/>
    <lineage>
        <taxon>Bacteria</taxon>
        <taxon>Pseudomonadati</taxon>
        <taxon>Pseudomonadota</taxon>
        <taxon>Gammaproteobacteria</taxon>
        <taxon>Pseudomonadales</taxon>
        <taxon>Pseudomonadaceae</taxon>
        <taxon>Pseudomonas</taxon>
    </lineage>
</organism>
<sequence>MNIKRGDSFQVALVVKVSGVPQDLTDWQVRASIGTSSRFIAELAVEFTDRAAGEFTLSAETATWPTGALSFDIRYTTDAEQILTTDPVRVFVAKGITE</sequence>
<evidence type="ECO:0000313" key="1">
    <source>
        <dbReference type="EMBL" id="KAB0502752.1"/>
    </source>
</evidence>
<dbReference type="PATRIC" id="fig|163011.3.peg.1064"/>
<reference evidence="2" key="1">
    <citation type="submission" date="2016-10" db="EMBL/GenBank/DDBJ databases">
        <authorList>
            <person name="de Groot N.N."/>
        </authorList>
    </citation>
    <scope>NUCLEOTIDE SEQUENCE [LARGE SCALE GENOMIC DNA]</scope>
    <source>
        <strain evidence="2">BS3782</strain>
    </source>
</reference>
<dbReference type="EMBL" id="LT629746">
    <property type="protein sequence ID" value="SDT22997.1"/>
    <property type="molecule type" value="Genomic_DNA"/>
</dbReference>
<keyword evidence="3" id="KW-1185">Reference proteome</keyword>
<reference evidence="1 4" key="3">
    <citation type="submission" date="2019-09" db="EMBL/GenBank/DDBJ databases">
        <title>Draft genome sequences of 48 bacterial type strains from the CCUG.</title>
        <authorList>
            <person name="Tunovic T."/>
            <person name="Pineiro-Iglesias B."/>
            <person name="Unosson C."/>
            <person name="Inganas E."/>
            <person name="Ohlen M."/>
            <person name="Cardew S."/>
            <person name="Jensie-Markopoulos S."/>
            <person name="Salva-Serra F."/>
            <person name="Jaen-Luchoro D."/>
            <person name="Karlsson R."/>
            <person name="Svensson-Stadler L."/>
            <person name="Chun J."/>
            <person name="Moore E."/>
        </authorList>
    </citation>
    <scope>NUCLEOTIDE SEQUENCE [LARGE SCALE GENOMIC DNA]</scope>
    <source>
        <strain evidence="1 4">CCUG 51522</strain>
    </source>
</reference>
<protein>
    <submittedName>
        <fullName evidence="2">Uncharacterized protein</fullName>
    </submittedName>
</protein>
<dbReference type="RefSeq" id="WP_048392661.1">
    <property type="nucleotide sequence ID" value="NZ_JYLB01000001.1"/>
</dbReference>
<reference evidence="3" key="2">
    <citation type="submission" date="2016-10" db="EMBL/GenBank/DDBJ databases">
        <authorList>
            <person name="Varghese N."/>
            <person name="Submissions S."/>
        </authorList>
    </citation>
    <scope>NUCLEOTIDE SEQUENCE [LARGE SCALE GENOMIC DNA]</scope>
    <source>
        <strain evidence="3">BS3782</strain>
    </source>
</reference>
<name>A0A0J6HKU7_9PSED</name>
<evidence type="ECO:0000313" key="2">
    <source>
        <dbReference type="EMBL" id="SDT22997.1"/>
    </source>
</evidence>
<dbReference type="EMBL" id="VZPO01000007">
    <property type="protein sequence ID" value="KAB0502752.1"/>
    <property type="molecule type" value="Genomic_DNA"/>
</dbReference>
<dbReference type="Proteomes" id="UP000182814">
    <property type="component" value="Chromosome I"/>
</dbReference>
<evidence type="ECO:0000313" key="4">
    <source>
        <dbReference type="Proteomes" id="UP000434925"/>
    </source>
</evidence>
<evidence type="ECO:0000313" key="3">
    <source>
        <dbReference type="Proteomes" id="UP000182814"/>
    </source>
</evidence>
<dbReference type="AlphaFoldDB" id="A0A0J6HKU7"/>
<gene>
    <name evidence="1" type="ORF">F7R14_19120</name>
    <name evidence="2" type="ORF">SAMN04490191_3575</name>
</gene>
<dbReference type="Proteomes" id="UP000434925">
    <property type="component" value="Unassembled WGS sequence"/>
</dbReference>